<dbReference type="PANTHER" id="PTHR33204">
    <property type="entry name" value="TRANSCRIPTIONAL REGULATOR, MARR FAMILY"/>
    <property type="match status" value="1"/>
</dbReference>
<dbReference type="AlphaFoldDB" id="A0A176Z349"/>
<protein>
    <submittedName>
        <fullName evidence="5">Transcriptional regulator</fullName>
    </submittedName>
</protein>
<dbReference type="InterPro" id="IPR036390">
    <property type="entry name" value="WH_DNA-bd_sf"/>
</dbReference>
<keyword evidence="2" id="KW-0238">DNA-binding</keyword>
<keyword evidence="1" id="KW-0805">Transcription regulation</keyword>
<evidence type="ECO:0000256" key="1">
    <source>
        <dbReference type="ARBA" id="ARBA00023015"/>
    </source>
</evidence>
<evidence type="ECO:0000259" key="4">
    <source>
        <dbReference type="PROSITE" id="PS51118"/>
    </source>
</evidence>
<dbReference type="EMBL" id="LUUB01000034">
    <property type="protein sequence ID" value="OAF13685.1"/>
    <property type="molecule type" value="Genomic_DNA"/>
</dbReference>
<dbReference type="Proteomes" id="UP000076959">
    <property type="component" value="Unassembled WGS sequence"/>
</dbReference>
<keyword evidence="3" id="KW-0804">Transcription</keyword>
<dbReference type="PROSITE" id="PS51118">
    <property type="entry name" value="HTH_HXLR"/>
    <property type="match status" value="1"/>
</dbReference>
<dbReference type="Gene3D" id="1.10.10.10">
    <property type="entry name" value="Winged helix-like DNA-binding domain superfamily/Winged helix DNA-binding domain"/>
    <property type="match status" value="1"/>
</dbReference>
<evidence type="ECO:0000256" key="3">
    <source>
        <dbReference type="ARBA" id="ARBA00023163"/>
    </source>
</evidence>
<dbReference type="PANTHER" id="PTHR33204:SF29">
    <property type="entry name" value="TRANSCRIPTIONAL REGULATOR"/>
    <property type="match status" value="1"/>
</dbReference>
<proteinExistence type="predicted"/>
<comment type="caution">
    <text evidence="5">The sequence shown here is derived from an EMBL/GenBank/DDBJ whole genome shotgun (WGS) entry which is preliminary data.</text>
</comment>
<dbReference type="SUPFAM" id="SSF46785">
    <property type="entry name" value="Winged helix' DNA-binding domain"/>
    <property type="match status" value="1"/>
</dbReference>
<gene>
    <name evidence="5" type="ORF">AYJ54_43775</name>
</gene>
<evidence type="ECO:0000313" key="5">
    <source>
        <dbReference type="EMBL" id="OAF13685.1"/>
    </source>
</evidence>
<dbReference type="OrthoDB" id="9800350at2"/>
<dbReference type="InterPro" id="IPR036388">
    <property type="entry name" value="WH-like_DNA-bd_sf"/>
</dbReference>
<dbReference type="Pfam" id="PF01638">
    <property type="entry name" value="HxlR"/>
    <property type="match status" value="1"/>
</dbReference>
<organism evidence="5 6">
    <name type="scientific">Bradyrhizobium centrolobii</name>
    <dbReference type="NCBI Taxonomy" id="1505087"/>
    <lineage>
        <taxon>Bacteria</taxon>
        <taxon>Pseudomonadati</taxon>
        <taxon>Pseudomonadota</taxon>
        <taxon>Alphaproteobacteria</taxon>
        <taxon>Hyphomicrobiales</taxon>
        <taxon>Nitrobacteraceae</taxon>
        <taxon>Bradyrhizobium</taxon>
    </lineage>
</organism>
<dbReference type="STRING" id="1505087.AYJ54_43775"/>
<evidence type="ECO:0000313" key="6">
    <source>
        <dbReference type="Proteomes" id="UP000076959"/>
    </source>
</evidence>
<keyword evidence="6" id="KW-1185">Reference proteome</keyword>
<evidence type="ECO:0000256" key="2">
    <source>
        <dbReference type="ARBA" id="ARBA00023125"/>
    </source>
</evidence>
<sequence>MENLTTAACDDDCDCTPDPALLADFKHAIHALGGKWKLEILFALMNGAMRFGALRRSIGGITQHMLTTQLRELEQDGLVLRTAFDEKPLRVEYELTDAAYGLLPAFKELLNWSRLYGGARLPQLA</sequence>
<feature type="domain" description="HTH hxlR-type" evidence="4">
    <location>
        <begin position="15"/>
        <end position="121"/>
    </location>
</feature>
<accession>A0A176Z349</accession>
<name>A0A176Z349_9BRAD</name>
<dbReference type="GO" id="GO:0003677">
    <property type="term" value="F:DNA binding"/>
    <property type="evidence" value="ECO:0007669"/>
    <property type="project" value="UniProtKB-KW"/>
</dbReference>
<reference evidence="5 6" key="1">
    <citation type="submission" date="2016-03" db="EMBL/GenBank/DDBJ databases">
        <title>Draft Genome Sequence of the Strain BR 10245 (Bradyrhizobium sp.) isolated from nodules of Centrolobium paraense.</title>
        <authorList>
            <person name="Simoes-Araujo J.L.Sr."/>
            <person name="Barauna A.C."/>
            <person name="Silva K."/>
            <person name="Zilli J.E."/>
        </authorList>
    </citation>
    <scope>NUCLEOTIDE SEQUENCE [LARGE SCALE GENOMIC DNA]</scope>
    <source>
        <strain evidence="5 6">BR 10245</strain>
    </source>
</reference>
<dbReference type="InterPro" id="IPR002577">
    <property type="entry name" value="HTH_HxlR"/>
</dbReference>